<evidence type="ECO:0000256" key="3">
    <source>
        <dbReference type="ARBA" id="ARBA00023163"/>
    </source>
</evidence>
<protein>
    <submittedName>
        <fullName evidence="5">DNA-binding response regulator, NarL/FixJ family, contains REC and HTH domains</fullName>
    </submittedName>
</protein>
<sequence length="222" mass="24605">MGMIDERPAGTEYKQFFSWLQAVDLAKFDISISKVCSTVEQAAEIVDSAGTDVWVLRARASLRARPLHRLCGDSVPKDLPQPIVAVCDDEEDVARALEHRASAIVLEDDSPWQTASAIHAAAARELFVSPRVLNHYRRQLLELITSPSSSRIDALTNREHDVLVCLAEGSSNSEIARRLFISRATVGSHVLSILRKLDASNRTEAAALAYRYGLMTTRRRHA</sequence>
<evidence type="ECO:0000313" key="6">
    <source>
        <dbReference type="Proteomes" id="UP000243799"/>
    </source>
</evidence>
<evidence type="ECO:0000256" key="1">
    <source>
        <dbReference type="ARBA" id="ARBA00023015"/>
    </source>
</evidence>
<organism evidence="5 6">
    <name type="scientific">Amycolatopsis marina</name>
    <dbReference type="NCBI Taxonomy" id="490629"/>
    <lineage>
        <taxon>Bacteria</taxon>
        <taxon>Bacillati</taxon>
        <taxon>Actinomycetota</taxon>
        <taxon>Actinomycetes</taxon>
        <taxon>Pseudonocardiales</taxon>
        <taxon>Pseudonocardiaceae</taxon>
        <taxon>Amycolatopsis</taxon>
    </lineage>
</organism>
<dbReference type="AlphaFoldDB" id="A0A1I1BHG1"/>
<feature type="domain" description="HTH luxR-type" evidence="4">
    <location>
        <begin position="148"/>
        <end position="213"/>
    </location>
</feature>
<dbReference type="CDD" id="cd06170">
    <property type="entry name" value="LuxR_C_like"/>
    <property type="match status" value="1"/>
</dbReference>
<name>A0A1I1BHG1_9PSEU</name>
<gene>
    <name evidence="5" type="ORF">SAMN05216266_11375</name>
</gene>
<dbReference type="PRINTS" id="PR00038">
    <property type="entry name" value="HTHLUXR"/>
</dbReference>
<dbReference type="PROSITE" id="PS00622">
    <property type="entry name" value="HTH_LUXR_1"/>
    <property type="match status" value="1"/>
</dbReference>
<dbReference type="Pfam" id="PF00196">
    <property type="entry name" value="GerE"/>
    <property type="match status" value="1"/>
</dbReference>
<keyword evidence="1" id="KW-0805">Transcription regulation</keyword>
<dbReference type="STRING" id="490629.SAMN05216266_11375"/>
<dbReference type="PANTHER" id="PTHR44688">
    <property type="entry name" value="DNA-BINDING TRANSCRIPTIONAL ACTIVATOR DEVR_DOSR"/>
    <property type="match status" value="1"/>
</dbReference>
<dbReference type="GO" id="GO:0006355">
    <property type="term" value="P:regulation of DNA-templated transcription"/>
    <property type="evidence" value="ECO:0007669"/>
    <property type="project" value="InterPro"/>
</dbReference>
<accession>A0A1I1BHG1</accession>
<reference evidence="6" key="1">
    <citation type="submission" date="2016-10" db="EMBL/GenBank/DDBJ databases">
        <authorList>
            <person name="Varghese N."/>
            <person name="Submissions S."/>
        </authorList>
    </citation>
    <scope>NUCLEOTIDE SEQUENCE [LARGE SCALE GENOMIC DNA]</scope>
    <source>
        <strain evidence="6">CGMCC 4.3568</strain>
    </source>
</reference>
<dbReference type="Proteomes" id="UP000243799">
    <property type="component" value="Unassembled WGS sequence"/>
</dbReference>
<dbReference type="GO" id="GO:0003677">
    <property type="term" value="F:DNA binding"/>
    <property type="evidence" value="ECO:0007669"/>
    <property type="project" value="UniProtKB-KW"/>
</dbReference>
<dbReference type="InterPro" id="IPR016032">
    <property type="entry name" value="Sig_transdc_resp-reg_C-effctor"/>
</dbReference>
<dbReference type="PANTHER" id="PTHR44688:SF16">
    <property type="entry name" value="DNA-BINDING TRANSCRIPTIONAL ACTIVATOR DEVR_DOSR"/>
    <property type="match status" value="1"/>
</dbReference>
<evidence type="ECO:0000259" key="4">
    <source>
        <dbReference type="PROSITE" id="PS50043"/>
    </source>
</evidence>
<proteinExistence type="predicted"/>
<evidence type="ECO:0000313" key="5">
    <source>
        <dbReference type="EMBL" id="SFB47940.1"/>
    </source>
</evidence>
<dbReference type="Gene3D" id="3.40.50.2300">
    <property type="match status" value="1"/>
</dbReference>
<keyword evidence="2 5" id="KW-0238">DNA-binding</keyword>
<dbReference type="PROSITE" id="PS50043">
    <property type="entry name" value="HTH_LUXR_2"/>
    <property type="match status" value="1"/>
</dbReference>
<evidence type="ECO:0000256" key="2">
    <source>
        <dbReference type="ARBA" id="ARBA00023125"/>
    </source>
</evidence>
<dbReference type="SMART" id="SM00421">
    <property type="entry name" value="HTH_LUXR"/>
    <property type="match status" value="1"/>
</dbReference>
<keyword evidence="3" id="KW-0804">Transcription</keyword>
<dbReference type="SUPFAM" id="SSF46894">
    <property type="entry name" value="C-terminal effector domain of the bipartite response regulators"/>
    <property type="match status" value="1"/>
</dbReference>
<dbReference type="EMBL" id="FOKG01000013">
    <property type="protein sequence ID" value="SFB47940.1"/>
    <property type="molecule type" value="Genomic_DNA"/>
</dbReference>
<keyword evidence="6" id="KW-1185">Reference proteome</keyword>
<dbReference type="InterPro" id="IPR000792">
    <property type="entry name" value="Tscrpt_reg_LuxR_C"/>
</dbReference>